<keyword evidence="1" id="KW-1133">Transmembrane helix</keyword>
<dbReference type="OrthoDB" id="5569385at2"/>
<evidence type="ECO:0000313" key="2">
    <source>
        <dbReference type="EMBL" id="ASJ76501.1"/>
    </source>
</evidence>
<dbReference type="RefSeq" id="WP_088921268.1">
    <property type="nucleotide sequence ID" value="NZ_CP018632.1"/>
</dbReference>
<reference evidence="2 3" key="1">
    <citation type="submission" date="2016-12" db="EMBL/GenBank/DDBJ databases">
        <authorList>
            <person name="Song W.-J."/>
            <person name="Kurnit D.M."/>
        </authorList>
    </citation>
    <scope>NUCLEOTIDE SEQUENCE [LARGE SCALE GENOMIC DNA]</scope>
    <source>
        <strain evidence="2 3">IMCC3135</strain>
    </source>
</reference>
<keyword evidence="1" id="KW-0472">Membrane</keyword>
<accession>A0A2Z2P1R7</accession>
<evidence type="ECO:0000256" key="1">
    <source>
        <dbReference type="SAM" id="Phobius"/>
    </source>
</evidence>
<evidence type="ECO:0000313" key="3">
    <source>
        <dbReference type="Proteomes" id="UP000250079"/>
    </source>
</evidence>
<dbReference type="InterPro" id="IPR046162">
    <property type="entry name" value="DUF6164"/>
</dbReference>
<evidence type="ECO:0008006" key="4">
    <source>
        <dbReference type="Google" id="ProtNLM"/>
    </source>
</evidence>
<dbReference type="Proteomes" id="UP000250079">
    <property type="component" value="Chromosome"/>
</dbReference>
<gene>
    <name evidence="2" type="ORF">IMCC3135_32280</name>
</gene>
<protein>
    <recommendedName>
        <fullName evidence="4">DUF2007 domain-containing protein</fullName>
    </recommendedName>
</protein>
<organism evidence="2 3">
    <name type="scientific">Granulosicoccus antarcticus IMCC3135</name>
    <dbReference type="NCBI Taxonomy" id="1192854"/>
    <lineage>
        <taxon>Bacteria</taxon>
        <taxon>Pseudomonadati</taxon>
        <taxon>Pseudomonadota</taxon>
        <taxon>Gammaproteobacteria</taxon>
        <taxon>Chromatiales</taxon>
        <taxon>Granulosicoccaceae</taxon>
        <taxon>Granulosicoccus</taxon>
    </lineage>
</organism>
<keyword evidence="1" id="KW-0812">Transmembrane</keyword>
<proteinExistence type="predicted"/>
<dbReference type="KEGG" id="gai:IMCC3135_32280"/>
<sequence>MSALVFRLRNVPQDEAADVRALLDEHEIEWYETTAGNWGVAMPGIWASHEEDLPKARNLINDYQSKRGENQRQQYAENLRSGDTPTLLQRIRTQPLQMGGIIVFCLFILYIMINPFLQLIGHAS</sequence>
<keyword evidence="3" id="KW-1185">Reference proteome</keyword>
<feature type="transmembrane region" description="Helical" evidence="1">
    <location>
        <begin position="98"/>
        <end position="117"/>
    </location>
</feature>
<dbReference type="AlphaFoldDB" id="A0A2Z2P1R7"/>
<dbReference type="Pfam" id="PF19661">
    <property type="entry name" value="DUF6164"/>
    <property type="match status" value="1"/>
</dbReference>
<name>A0A2Z2P1R7_9GAMM</name>
<dbReference type="EMBL" id="CP018632">
    <property type="protein sequence ID" value="ASJ76501.1"/>
    <property type="molecule type" value="Genomic_DNA"/>
</dbReference>